<dbReference type="InterPro" id="IPR046366">
    <property type="entry name" value="MPAB"/>
</dbReference>
<feature type="domain" description="ER-bound oxygenase mpaB/mpaB'/Rubber oxygenase catalytic" evidence="2">
    <location>
        <begin position="100"/>
        <end position="282"/>
    </location>
</feature>
<dbReference type="GO" id="GO:0016491">
    <property type="term" value="F:oxidoreductase activity"/>
    <property type="evidence" value="ECO:0007669"/>
    <property type="project" value="InterPro"/>
</dbReference>
<dbReference type="AlphaFoldDB" id="A0A4Z1P1P0"/>
<dbReference type="EMBL" id="SNSC02000009">
    <property type="protein sequence ID" value="TID21333.1"/>
    <property type="molecule type" value="Genomic_DNA"/>
</dbReference>
<dbReference type="STRING" id="86259.A0A4Z1P1P0"/>
<name>A0A4Z1P1P0_9PEZI</name>
<comment type="caution">
    <text evidence="3">The sequence shown here is derived from an EMBL/GenBank/DDBJ whole genome shotgun (WGS) entry which is preliminary data.</text>
</comment>
<dbReference type="Pfam" id="PF09995">
    <property type="entry name" value="MPAB_Lcp_cat"/>
    <property type="match status" value="1"/>
</dbReference>
<accession>A0A4Z1P1P0</accession>
<evidence type="ECO:0000313" key="3">
    <source>
        <dbReference type="EMBL" id="TID21333.1"/>
    </source>
</evidence>
<sequence>MPWTEDIPTWQLVLLSVLGYVYLCRVLRYRRLQQKEALYPYKTREDYANMTNQHAYEIQKYLFSVEFPFTTQKALEFALFRTYGIPSISKLLVKTNLLSNKEFASRRYADTTVLIAEFIAWSPEAERTNAAIARMNYFHSIYQKKNLISNDDMLYTLSLFAIEPVRWVKRYEWRQMTEMEICAMSTFWKSIGDAMNISYDPLPSYPNGWRDGLEFYQELQSWSLQYEEKSMLPSAHNKKTADETTALLLYDVPTSAIPTGRAIVSALMDDRLRKAMMYPPPPSYIQTGVETALTLRKLALRYLALPRPHFLRHDVISEKADKNGRYHRVEYESEPWYMESSLRNRWGPQAWFKWIGGKPIPGALYKPQGYLIHEVGPKSQEGRGLEEFEEGKEKLMREARGGCPFSFVK</sequence>
<dbReference type="PANTHER" id="PTHR36124:SF1">
    <property type="entry name" value="ER-BOUND OXYGENASE MPAB_MPAB'_RUBBER OXYGENASE CATALYTIC DOMAIN-CONTAINING PROTEIN"/>
    <property type="match status" value="1"/>
</dbReference>
<keyword evidence="4" id="KW-1185">Reference proteome</keyword>
<keyword evidence="1" id="KW-0812">Transmembrane</keyword>
<evidence type="ECO:0000313" key="4">
    <source>
        <dbReference type="Proteomes" id="UP000298493"/>
    </source>
</evidence>
<protein>
    <recommendedName>
        <fullName evidence="2">ER-bound oxygenase mpaB/mpaB'/Rubber oxygenase catalytic domain-containing protein</fullName>
    </recommendedName>
</protein>
<dbReference type="PANTHER" id="PTHR36124">
    <property type="match status" value="1"/>
</dbReference>
<feature type="transmembrane region" description="Helical" evidence="1">
    <location>
        <begin position="12"/>
        <end position="29"/>
    </location>
</feature>
<reference evidence="3 4" key="1">
    <citation type="submission" date="2019-04" db="EMBL/GenBank/DDBJ databases">
        <title>High contiguity whole genome sequence and gene annotation resource for two Venturia nashicola isolates.</title>
        <authorList>
            <person name="Prokchorchik M."/>
            <person name="Won K."/>
            <person name="Lee Y."/>
            <person name="Choi E.D."/>
            <person name="Segonzac C."/>
            <person name="Sohn K.H."/>
        </authorList>
    </citation>
    <scope>NUCLEOTIDE SEQUENCE [LARGE SCALE GENOMIC DNA]</scope>
    <source>
        <strain evidence="3 4">PRI2</strain>
    </source>
</reference>
<organism evidence="3 4">
    <name type="scientific">Venturia nashicola</name>
    <dbReference type="NCBI Taxonomy" id="86259"/>
    <lineage>
        <taxon>Eukaryota</taxon>
        <taxon>Fungi</taxon>
        <taxon>Dikarya</taxon>
        <taxon>Ascomycota</taxon>
        <taxon>Pezizomycotina</taxon>
        <taxon>Dothideomycetes</taxon>
        <taxon>Pleosporomycetidae</taxon>
        <taxon>Venturiales</taxon>
        <taxon>Venturiaceae</taxon>
        <taxon>Venturia</taxon>
    </lineage>
</organism>
<proteinExistence type="predicted"/>
<evidence type="ECO:0000256" key="1">
    <source>
        <dbReference type="SAM" id="Phobius"/>
    </source>
</evidence>
<keyword evidence="1" id="KW-0472">Membrane</keyword>
<gene>
    <name evidence="3" type="ORF">E6O75_ATG04728</name>
</gene>
<dbReference type="Proteomes" id="UP000298493">
    <property type="component" value="Unassembled WGS sequence"/>
</dbReference>
<evidence type="ECO:0000259" key="2">
    <source>
        <dbReference type="Pfam" id="PF09995"/>
    </source>
</evidence>
<dbReference type="InterPro" id="IPR018713">
    <property type="entry name" value="MPAB/Lcp_cat_dom"/>
</dbReference>
<keyword evidence="1" id="KW-1133">Transmembrane helix</keyword>